<feature type="transmembrane region" description="Helical" evidence="1">
    <location>
        <begin position="28"/>
        <end position="49"/>
    </location>
</feature>
<dbReference type="Proteomes" id="UP001597049">
    <property type="component" value="Unassembled WGS sequence"/>
</dbReference>
<keyword evidence="1" id="KW-0812">Transmembrane</keyword>
<reference evidence="3" key="1">
    <citation type="journal article" date="2019" name="Int. J. Syst. Evol. Microbiol.">
        <title>The Global Catalogue of Microorganisms (GCM) 10K type strain sequencing project: providing services to taxonomists for standard genome sequencing and annotation.</title>
        <authorList>
            <consortium name="The Broad Institute Genomics Platform"/>
            <consortium name="The Broad Institute Genome Sequencing Center for Infectious Disease"/>
            <person name="Wu L."/>
            <person name="Ma J."/>
        </authorList>
    </citation>
    <scope>NUCLEOTIDE SEQUENCE [LARGE SCALE GENOMIC DNA]</scope>
    <source>
        <strain evidence="3">CCUG 56752</strain>
    </source>
</reference>
<comment type="caution">
    <text evidence="2">The sequence shown here is derived from an EMBL/GenBank/DDBJ whole genome shotgun (WGS) entry which is preliminary data.</text>
</comment>
<proteinExistence type="predicted"/>
<dbReference type="EMBL" id="JBHTIV010000005">
    <property type="protein sequence ID" value="MFD0931865.1"/>
    <property type="molecule type" value="Genomic_DNA"/>
</dbReference>
<accession>A0ABW3GRR7</accession>
<name>A0ABW3GRR7_9FLAO</name>
<evidence type="ECO:0000256" key="1">
    <source>
        <dbReference type="SAM" id="Phobius"/>
    </source>
</evidence>
<keyword evidence="3" id="KW-1185">Reference proteome</keyword>
<keyword evidence="1" id="KW-0472">Membrane</keyword>
<keyword evidence="1" id="KW-1133">Transmembrane helix</keyword>
<sequence>MRKVLLFLSLTILGSVIGVYLFFELNKTETLMAILIGTSMIMTPIGLILELNKRSDRA</sequence>
<organism evidence="2 3">
    <name type="scientific">Psychroflexus salinarum</name>
    <dbReference type="NCBI Taxonomy" id="546024"/>
    <lineage>
        <taxon>Bacteria</taxon>
        <taxon>Pseudomonadati</taxon>
        <taxon>Bacteroidota</taxon>
        <taxon>Flavobacteriia</taxon>
        <taxon>Flavobacteriales</taxon>
        <taxon>Flavobacteriaceae</taxon>
        <taxon>Psychroflexus</taxon>
    </lineage>
</organism>
<evidence type="ECO:0000313" key="2">
    <source>
        <dbReference type="EMBL" id="MFD0931865.1"/>
    </source>
</evidence>
<evidence type="ECO:0000313" key="3">
    <source>
        <dbReference type="Proteomes" id="UP001597049"/>
    </source>
</evidence>
<gene>
    <name evidence="2" type="ORF">ACFQ0R_04550</name>
</gene>
<protein>
    <submittedName>
        <fullName evidence="2">Uncharacterized protein</fullName>
    </submittedName>
</protein>
<dbReference type="RefSeq" id="WP_379657192.1">
    <property type="nucleotide sequence ID" value="NZ_JBHTIV010000005.1"/>
</dbReference>